<comment type="caution">
    <text evidence="1">The sequence shown here is derived from an EMBL/GenBank/DDBJ whole genome shotgun (WGS) entry which is preliminary data.</text>
</comment>
<accession>A0ABS2PDT7</accession>
<protein>
    <recommendedName>
        <fullName evidence="3">Z-ring formation inhibitor MciZ</fullName>
    </recommendedName>
</protein>
<reference evidence="1 2" key="1">
    <citation type="submission" date="2021-01" db="EMBL/GenBank/DDBJ databases">
        <title>Genomic Encyclopedia of Type Strains, Phase IV (KMG-IV): sequencing the most valuable type-strain genomes for metagenomic binning, comparative biology and taxonomic classification.</title>
        <authorList>
            <person name="Goeker M."/>
        </authorList>
    </citation>
    <scope>NUCLEOTIDE SEQUENCE [LARGE SCALE GENOMIC DNA]</scope>
    <source>
        <strain evidence="1 2">DSM 25540</strain>
    </source>
</reference>
<evidence type="ECO:0000313" key="1">
    <source>
        <dbReference type="EMBL" id="MBM7633604.1"/>
    </source>
</evidence>
<dbReference type="Pfam" id="PF13072">
    <property type="entry name" value="MciZ"/>
    <property type="match status" value="1"/>
</dbReference>
<dbReference type="EMBL" id="JAFBEC010000007">
    <property type="protein sequence ID" value="MBM7633604.1"/>
    <property type="molecule type" value="Genomic_DNA"/>
</dbReference>
<dbReference type="Proteomes" id="UP000741863">
    <property type="component" value="Unassembled WGS sequence"/>
</dbReference>
<evidence type="ECO:0000313" key="2">
    <source>
        <dbReference type="Proteomes" id="UP000741863"/>
    </source>
</evidence>
<proteinExistence type="predicted"/>
<dbReference type="RefSeq" id="WP_204698299.1">
    <property type="nucleotide sequence ID" value="NZ_JAFBEC010000007.1"/>
</dbReference>
<sequence>MKLYVDQDRVILQGKSWQVLHMIKHYEKHFTTVKEWSDAMQQLKR</sequence>
<evidence type="ECO:0008006" key="3">
    <source>
        <dbReference type="Google" id="ProtNLM"/>
    </source>
</evidence>
<keyword evidence="2" id="KW-1185">Reference proteome</keyword>
<name>A0ABS2PDT7_9BACL</name>
<gene>
    <name evidence="1" type="ORF">JOD17_002698</name>
</gene>
<organism evidence="1 2">
    <name type="scientific">Geomicrobium sediminis</name>
    <dbReference type="NCBI Taxonomy" id="1347788"/>
    <lineage>
        <taxon>Bacteria</taxon>
        <taxon>Bacillati</taxon>
        <taxon>Bacillota</taxon>
        <taxon>Bacilli</taxon>
        <taxon>Bacillales</taxon>
        <taxon>Geomicrobium</taxon>
    </lineage>
</organism>
<dbReference type="InterPro" id="IPR025177">
    <property type="entry name" value="MciZ"/>
</dbReference>